<feature type="domain" description="Peptidase S8/S53" evidence="8">
    <location>
        <begin position="204"/>
        <end position="635"/>
    </location>
</feature>
<feature type="domain" description="Peptidase C-terminal archaeal/bacterial" evidence="9">
    <location>
        <begin position="955"/>
        <end position="1018"/>
    </location>
</feature>
<comment type="caution">
    <text evidence="10">The sequence shown here is derived from an EMBL/GenBank/DDBJ whole genome shotgun (WGS) entry which is preliminary data.</text>
</comment>
<evidence type="ECO:0000256" key="1">
    <source>
        <dbReference type="ARBA" id="ARBA00011073"/>
    </source>
</evidence>
<dbReference type="InterPro" id="IPR036852">
    <property type="entry name" value="Peptidase_S8/S53_dom_sf"/>
</dbReference>
<reference evidence="10 11" key="1">
    <citation type="submission" date="2021-07" db="EMBL/GenBank/DDBJ databases">
        <title>Sequencing Streptomyces halstedii LGO-A4 genome an citrus endophytic actinomycete.</title>
        <authorList>
            <person name="Samborskyy M."/>
            <person name="Scott N."/>
            <person name="Deglau R."/>
            <person name="Dickens S."/>
            <person name="Oliveira L.G."/>
        </authorList>
    </citation>
    <scope>NUCLEOTIDE SEQUENCE [LARGE SCALE GENOMIC DNA]</scope>
    <source>
        <strain evidence="10 11">LGO-A4</strain>
    </source>
</reference>
<dbReference type="InterPro" id="IPR007280">
    <property type="entry name" value="Peptidase_C_arc/bac"/>
</dbReference>
<name>A0ABS6TKR2_STRHA</name>
<feature type="active site" description="Charge relay system" evidence="5">
    <location>
        <position position="584"/>
    </location>
</feature>
<evidence type="ECO:0000256" key="3">
    <source>
        <dbReference type="ARBA" id="ARBA00022801"/>
    </source>
</evidence>
<dbReference type="PROSITE" id="PS00136">
    <property type="entry name" value="SUBTILASE_ASP"/>
    <property type="match status" value="1"/>
</dbReference>
<dbReference type="InterPro" id="IPR015500">
    <property type="entry name" value="Peptidase_S8_subtilisin-rel"/>
</dbReference>
<dbReference type="InterPro" id="IPR000209">
    <property type="entry name" value="Peptidase_S8/S53_dom"/>
</dbReference>
<evidence type="ECO:0000259" key="9">
    <source>
        <dbReference type="Pfam" id="PF04151"/>
    </source>
</evidence>
<feature type="signal peptide" evidence="7">
    <location>
        <begin position="1"/>
        <end position="40"/>
    </location>
</feature>
<evidence type="ECO:0000256" key="6">
    <source>
        <dbReference type="RuleBase" id="RU003355"/>
    </source>
</evidence>
<dbReference type="InterPro" id="IPR050131">
    <property type="entry name" value="Peptidase_S8_subtilisin-like"/>
</dbReference>
<dbReference type="Gene3D" id="3.40.50.200">
    <property type="entry name" value="Peptidase S8/S53 domain"/>
    <property type="match status" value="2"/>
</dbReference>
<evidence type="ECO:0000313" key="10">
    <source>
        <dbReference type="EMBL" id="MBV7668714.1"/>
    </source>
</evidence>
<keyword evidence="3 5" id="KW-0378">Hydrolase</keyword>
<sequence length="1102" mass="114661">MLMTKESPSSIPGARRAARIAAAAGLAAALAATGAAPVFAADDPATAPVKPAATGDPGDKLGGADAELLAKAQAKGEKNITMMVATTPGATQQVVKQLDGVKGSVLGQTYDKLGYVRATVPTSTAEATIKATQKLSSVHGIDLKQEIKLDDPTPKADQVAGAKQLKATGSYPAPGKNTPAKNPYNPSFETGAVDFVKKNPKADGRGITIGILDSGVDVAHPALQKTTTGERKIVDWVTATDPVSDGDGTWLRMSTTVTGPAFTAGGRTYKAPKGTYKMQLFAEAATKGGDMAGDLNRDGDTTDVWAVLYDPVKGTVRVDLDNDADFTNDVVMKPYKDGHQIGYFGKDNPKTEVAERIPFVVETRQNVVYNAAGDKADYVNIGVIESEHGTHVAGITAANSLFGGKMNGAAPGAKIVSSRACTWSGGCTNIALTEGMIDLVVNRGVDVVNMSIGGLPPLNDGNNARAELYKRLIDIYGVQLVISAGNDGPGVNTIGDPGLADHVISVGASISKETWAANYGSNVTKKYDMLPFSSRGPREDGGFAPILTAPGAAINTTQTWLPGGPVKEAGYSLPAGYSMLQGTSMSSPQAAGATALLLSAAKQKNIELPPADLRTALTSTASHIDGVPAHAQGAGLIDIVAAWKQISQKGSPAHEYTVKAPVDTAIDFALKTPGFGTGLYDREGGLKTGQKKTYDVVITRTTGPDKDVKHKLSWKNDDGTFKLTGKKNVSLPLGKPVTVQVQAKAKTAGVHSAILQVDDKKTSGIDHQILTTVVVANDLVKPGYAFKASGSVQRNGTTSYFLNVPEGAKTLEVALSALRSGSQTRFISLHPYGVPVENSSTVNCYPNYENPANTCRPDVRSYEDPQPGVWEVEVEARRTSPLLDNPYKLDVSLLGASFDPAVRTLPEAKIGTPAAVDWTVTNNAGDLEGTLKGGSLGSADVDRPSISTGDEYTRTVTIGAGVEKLDITIGNTADANADLDLYVFKGDTQVGASTTAGSEETVSLAKPAAGTYTVLVHGYSVSTGTTDYDYRDVYYSASLGQITVDESKAVKLANGASAQVGAEVVVAGAAPEGRQFFGEVKLVNARGTAAGTGSVVIEKVTP</sequence>
<keyword evidence="2 5" id="KW-0645">Protease</keyword>
<feature type="active site" description="Charge relay system" evidence="5">
    <location>
        <position position="388"/>
    </location>
</feature>
<organism evidence="10 11">
    <name type="scientific">Streptomyces halstedii</name>
    <dbReference type="NCBI Taxonomy" id="1944"/>
    <lineage>
        <taxon>Bacteria</taxon>
        <taxon>Bacillati</taxon>
        <taxon>Actinomycetota</taxon>
        <taxon>Actinomycetes</taxon>
        <taxon>Kitasatosporales</taxon>
        <taxon>Streptomycetaceae</taxon>
        <taxon>Streptomyces</taxon>
    </lineage>
</organism>
<dbReference type="Gene3D" id="2.60.120.380">
    <property type="match status" value="1"/>
</dbReference>
<feature type="active site" description="Charge relay system" evidence="5">
    <location>
        <position position="213"/>
    </location>
</feature>
<dbReference type="InterPro" id="IPR023827">
    <property type="entry name" value="Peptidase_S8_Asp-AS"/>
</dbReference>
<dbReference type="PRINTS" id="PR00723">
    <property type="entry name" value="SUBTILISIN"/>
</dbReference>
<feature type="chain" id="PRO_5046072229" evidence="7">
    <location>
        <begin position="41"/>
        <end position="1102"/>
    </location>
</feature>
<dbReference type="PANTHER" id="PTHR43806:SF11">
    <property type="entry name" value="CEREVISIN-RELATED"/>
    <property type="match status" value="1"/>
</dbReference>
<dbReference type="InterPro" id="IPR023828">
    <property type="entry name" value="Peptidase_S8_Ser-AS"/>
</dbReference>
<dbReference type="Proteomes" id="UP000735541">
    <property type="component" value="Unassembled WGS sequence"/>
</dbReference>
<dbReference type="SUPFAM" id="SSF52743">
    <property type="entry name" value="Subtilisin-like"/>
    <property type="match status" value="1"/>
</dbReference>
<accession>A0ABS6TKR2</accession>
<evidence type="ECO:0000256" key="2">
    <source>
        <dbReference type="ARBA" id="ARBA00022670"/>
    </source>
</evidence>
<keyword evidence="4 5" id="KW-0720">Serine protease</keyword>
<evidence type="ECO:0000256" key="4">
    <source>
        <dbReference type="ARBA" id="ARBA00022825"/>
    </source>
</evidence>
<dbReference type="EMBL" id="JAHUVW010000001">
    <property type="protein sequence ID" value="MBV7668714.1"/>
    <property type="molecule type" value="Genomic_DNA"/>
</dbReference>
<dbReference type="Pfam" id="PF00082">
    <property type="entry name" value="Peptidase_S8"/>
    <property type="match status" value="1"/>
</dbReference>
<evidence type="ECO:0000259" key="8">
    <source>
        <dbReference type="Pfam" id="PF00082"/>
    </source>
</evidence>
<evidence type="ECO:0000256" key="7">
    <source>
        <dbReference type="SAM" id="SignalP"/>
    </source>
</evidence>
<dbReference type="PROSITE" id="PS00138">
    <property type="entry name" value="SUBTILASE_SER"/>
    <property type="match status" value="1"/>
</dbReference>
<gene>
    <name evidence="10" type="ORF">STHAL_04275</name>
</gene>
<keyword evidence="7" id="KW-0732">Signal</keyword>
<dbReference type="PROSITE" id="PS51892">
    <property type="entry name" value="SUBTILASE"/>
    <property type="match status" value="1"/>
</dbReference>
<comment type="similarity">
    <text evidence="1 5 6">Belongs to the peptidase S8 family.</text>
</comment>
<proteinExistence type="inferred from homology"/>
<keyword evidence="11" id="KW-1185">Reference proteome</keyword>
<dbReference type="Pfam" id="PF04151">
    <property type="entry name" value="PPC"/>
    <property type="match status" value="1"/>
</dbReference>
<evidence type="ECO:0000256" key="5">
    <source>
        <dbReference type="PROSITE-ProRule" id="PRU01240"/>
    </source>
</evidence>
<dbReference type="PANTHER" id="PTHR43806">
    <property type="entry name" value="PEPTIDASE S8"/>
    <property type="match status" value="1"/>
</dbReference>
<dbReference type="RefSeq" id="WP_203632289.1">
    <property type="nucleotide sequence ID" value="NZ_JAAGLQ010000513.1"/>
</dbReference>
<evidence type="ECO:0000313" key="11">
    <source>
        <dbReference type="Proteomes" id="UP000735541"/>
    </source>
</evidence>
<protein>
    <submittedName>
        <fullName evidence="10">S8 family serine peptidase</fullName>
    </submittedName>
</protein>